<dbReference type="PANTHER" id="PTHR11014:SF63">
    <property type="entry name" value="METALLOPEPTIDASE, PUTATIVE (AFU_ORTHOLOGUE AFUA_6G09600)-RELATED"/>
    <property type="match status" value="1"/>
</dbReference>
<organism evidence="4 5">
    <name type="scientific">Bifidobacterium subtile</name>
    <dbReference type="NCBI Taxonomy" id="77635"/>
    <lineage>
        <taxon>Bacteria</taxon>
        <taxon>Bacillati</taxon>
        <taxon>Actinomycetota</taxon>
        <taxon>Actinomycetes</taxon>
        <taxon>Bifidobacteriales</taxon>
        <taxon>Bifidobacteriaceae</taxon>
        <taxon>Bifidobacterium</taxon>
    </lineage>
</organism>
<keyword evidence="2" id="KW-0479">Metal-binding</keyword>
<gene>
    <name evidence="4" type="ORF">BISU_0675</name>
</gene>
<keyword evidence="1 4" id="KW-0378">Hydrolase</keyword>
<dbReference type="InterPro" id="IPR002933">
    <property type="entry name" value="Peptidase_M20"/>
</dbReference>
<feature type="domain" description="Peptidase M20 dimerisation" evidence="3">
    <location>
        <begin position="180"/>
        <end position="280"/>
    </location>
</feature>
<reference evidence="4 5" key="1">
    <citation type="submission" date="2014-03" db="EMBL/GenBank/DDBJ databases">
        <title>Genomics of Bifidobacteria.</title>
        <authorList>
            <person name="Ventura M."/>
            <person name="Milani C."/>
            <person name="Lugli G.A."/>
        </authorList>
    </citation>
    <scope>NUCLEOTIDE SEQUENCE [LARGE SCALE GENOMIC DNA]</scope>
    <source>
        <strain evidence="4 5">LMG 11597</strain>
    </source>
</reference>
<dbReference type="SUPFAM" id="SSF53187">
    <property type="entry name" value="Zn-dependent exopeptidases"/>
    <property type="match status" value="1"/>
</dbReference>
<dbReference type="InterPro" id="IPR036264">
    <property type="entry name" value="Bact_exopeptidase_dim_dom"/>
</dbReference>
<dbReference type="NCBIfam" id="TIGR01891">
    <property type="entry name" value="amidohydrolases"/>
    <property type="match status" value="1"/>
</dbReference>
<comment type="caution">
    <text evidence="4">The sequence shown here is derived from an EMBL/GenBank/DDBJ whole genome shotgun (WGS) entry which is preliminary data.</text>
</comment>
<feature type="binding site" evidence="2">
    <location>
        <position position="102"/>
    </location>
    <ligand>
        <name>Mn(2+)</name>
        <dbReference type="ChEBI" id="CHEBI:29035"/>
        <label>2</label>
    </ligand>
</feature>
<feature type="binding site" evidence="2">
    <location>
        <position position="100"/>
    </location>
    <ligand>
        <name>Mn(2+)</name>
        <dbReference type="ChEBI" id="CHEBI:29035"/>
        <label>2</label>
    </ligand>
</feature>
<dbReference type="GO" id="GO:0019877">
    <property type="term" value="P:diaminopimelate biosynthetic process"/>
    <property type="evidence" value="ECO:0007669"/>
    <property type="project" value="UniProtKB-ARBA"/>
</dbReference>
<dbReference type="InterPro" id="IPR017439">
    <property type="entry name" value="Amidohydrolase"/>
</dbReference>
<dbReference type="Gene3D" id="3.30.70.360">
    <property type="match status" value="1"/>
</dbReference>
<name>A0A087EA63_9BIFI</name>
<dbReference type="STRING" id="77635.BISU_0675"/>
<accession>A0A087EA63</accession>
<dbReference type="FunFam" id="3.30.70.360:FF:000001">
    <property type="entry name" value="N-acetyldiaminopimelate deacetylase"/>
    <property type="match status" value="1"/>
</dbReference>
<evidence type="ECO:0000256" key="2">
    <source>
        <dbReference type="PIRSR" id="PIRSR005962-1"/>
    </source>
</evidence>
<dbReference type="OrthoDB" id="9777385at2"/>
<dbReference type="PIRSF" id="PIRSF005962">
    <property type="entry name" value="Pept_M20D_amidohydro"/>
    <property type="match status" value="1"/>
</dbReference>
<protein>
    <submittedName>
        <fullName evidence="4">N-acyl-L-amino acid amidohydrolase</fullName>
        <ecNumber evidence="4">3.5.1.32</ecNumber>
    </submittedName>
</protein>
<evidence type="ECO:0000256" key="1">
    <source>
        <dbReference type="ARBA" id="ARBA00022801"/>
    </source>
</evidence>
<proteinExistence type="predicted"/>
<comment type="cofactor">
    <cofactor evidence="2">
        <name>Mn(2+)</name>
        <dbReference type="ChEBI" id="CHEBI:29035"/>
    </cofactor>
    <text evidence="2">The Mn(2+) ion enhances activity.</text>
</comment>
<dbReference type="GO" id="GO:0046872">
    <property type="term" value="F:metal ion binding"/>
    <property type="evidence" value="ECO:0007669"/>
    <property type="project" value="UniProtKB-KW"/>
</dbReference>
<evidence type="ECO:0000313" key="4">
    <source>
        <dbReference type="EMBL" id="KFJ04664.1"/>
    </source>
</evidence>
<evidence type="ECO:0000313" key="5">
    <source>
        <dbReference type="Proteomes" id="UP000029055"/>
    </source>
</evidence>
<feature type="binding site" evidence="2">
    <location>
        <position position="160"/>
    </location>
    <ligand>
        <name>Mn(2+)</name>
        <dbReference type="ChEBI" id="CHEBI:29035"/>
        <label>2</label>
    </ligand>
</feature>
<dbReference type="GO" id="GO:0047980">
    <property type="term" value="F:hippurate hydrolase activity"/>
    <property type="evidence" value="ECO:0007669"/>
    <property type="project" value="UniProtKB-EC"/>
</dbReference>
<dbReference type="Gene3D" id="3.40.630.10">
    <property type="entry name" value="Zn peptidases"/>
    <property type="match status" value="1"/>
</dbReference>
<sequence length="394" mass="42579">MVEHLAIGPELIDIRRRLHADPELGFHEERTSRFIAEQLRSHGIAVLDNPLPSHTGVIGLIEGERPGPFIALRADIDALPVAERSGLDYASRNEGVMHACGHDLHMTSLLAAAFWLAEHRERIAGRIMLLFQPAEETGQGAQAVVDAGIIDGVDAIIGTHNNPDYLPGQIAVGTEPMMAGCVKFAVTLHAQGTHAGYPHMGTGPIEALASMILSVQSIVSRNATPFHPLVVSITEVHGGDVWNVVPAEAGFLGTARYFYKDDGQLVERRFRQIVDSTAEAYGITADVEWDDFADPLVSDASLATAVAQDVLQYASLEPIHPSMAGEDFCEYAQRTRLLFAFIGSNGAPGHYGLHSPHFVGLDGELQPAAEFYVNAALRVLVELRKSPVNRVALV</sequence>
<dbReference type="InterPro" id="IPR011650">
    <property type="entry name" value="Peptidase_M20_dimer"/>
</dbReference>
<dbReference type="Proteomes" id="UP000029055">
    <property type="component" value="Unassembled WGS sequence"/>
</dbReference>
<dbReference type="PANTHER" id="PTHR11014">
    <property type="entry name" value="PEPTIDASE M20 FAMILY MEMBER"/>
    <property type="match status" value="1"/>
</dbReference>
<keyword evidence="5" id="KW-1185">Reference proteome</keyword>
<dbReference type="SUPFAM" id="SSF55031">
    <property type="entry name" value="Bacterial exopeptidase dimerisation domain"/>
    <property type="match status" value="1"/>
</dbReference>
<dbReference type="EMBL" id="JGZR01000003">
    <property type="protein sequence ID" value="KFJ04664.1"/>
    <property type="molecule type" value="Genomic_DNA"/>
</dbReference>
<dbReference type="eggNOG" id="COG1473">
    <property type="taxonomic scope" value="Bacteria"/>
</dbReference>
<feature type="binding site" evidence="2">
    <location>
        <position position="354"/>
    </location>
    <ligand>
        <name>Mn(2+)</name>
        <dbReference type="ChEBI" id="CHEBI:29035"/>
        <label>2</label>
    </ligand>
</feature>
<feature type="binding site" evidence="2">
    <location>
        <position position="136"/>
    </location>
    <ligand>
        <name>Mn(2+)</name>
        <dbReference type="ChEBI" id="CHEBI:29035"/>
        <label>2</label>
    </ligand>
</feature>
<dbReference type="Pfam" id="PF01546">
    <property type="entry name" value="Peptidase_M20"/>
    <property type="match status" value="1"/>
</dbReference>
<dbReference type="Pfam" id="PF07687">
    <property type="entry name" value="M20_dimer"/>
    <property type="match status" value="1"/>
</dbReference>
<dbReference type="RefSeq" id="WP_024462728.1">
    <property type="nucleotide sequence ID" value="NZ_CP062939.1"/>
</dbReference>
<dbReference type="GO" id="GO:0050118">
    <property type="term" value="F:N-acetyldiaminopimelate deacetylase activity"/>
    <property type="evidence" value="ECO:0007669"/>
    <property type="project" value="UniProtKB-ARBA"/>
</dbReference>
<dbReference type="AlphaFoldDB" id="A0A087EA63"/>
<evidence type="ECO:0000259" key="3">
    <source>
        <dbReference type="Pfam" id="PF07687"/>
    </source>
</evidence>
<keyword evidence="2" id="KW-0464">Manganese</keyword>
<dbReference type="EC" id="3.5.1.32" evidence="4"/>